<dbReference type="CDD" id="cd17933">
    <property type="entry name" value="DEXSc_RecD-like"/>
    <property type="match status" value="1"/>
</dbReference>
<dbReference type="InterPro" id="IPR027785">
    <property type="entry name" value="UvrD-like_helicase_C"/>
</dbReference>
<evidence type="ECO:0000313" key="6">
    <source>
        <dbReference type="Proteomes" id="UP000284605"/>
    </source>
</evidence>
<proteinExistence type="predicted"/>
<dbReference type="EMBL" id="QYUK01000011">
    <property type="protein sequence ID" value="RJF88712.1"/>
    <property type="molecule type" value="Genomic_DNA"/>
</dbReference>
<dbReference type="SMART" id="SM00382">
    <property type="entry name" value="AAA"/>
    <property type="match status" value="1"/>
</dbReference>
<dbReference type="InterPro" id="IPR027417">
    <property type="entry name" value="P-loop_NTPase"/>
</dbReference>
<dbReference type="Gene3D" id="2.30.30.940">
    <property type="match status" value="1"/>
</dbReference>
<dbReference type="SUPFAM" id="SSF52540">
    <property type="entry name" value="P-loop containing nucleoside triphosphate hydrolases"/>
    <property type="match status" value="1"/>
</dbReference>
<keyword evidence="5" id="KW-0540">Nuclease</keyword>
<dbReference type="PANTHER" id="PTHR43788:SF6">
    <property type="entry name" value="DNA HELICASE B"/>
    <property type="match status" value="1"/>
</dbReference>
<dbReference type="PANTHER" id="PTHR43788">
    <property type="entry name" value="DNA2/NAM7 HELICASE FAMILY MEMBER"/>
    <property type="match status" value="1"/>
</dbReference>
<dbReference type="GO" id="GO:0005524">
    <property type="term" value="F:ATP binding"/>
    <property type="evidence" value="ECO:0007669"/>
    <property type="project" value="UniProtKB-KW"/>
</dbReference>
<protein>
    <submittedName>
        <fullName evidence="5">Exonuclease</fullName>
    </submittedName>
</protein>
<dbReference type="Gene3D" id="3.40.50.300">
    <property type="entry name" value="P-loop containing nucleotide triphosphate hydrolases"/>
    <property type="match status" value="2"/>
</dbReference>
<sequence>MTRSSQIAPFASKGKAGNRKRWGSGSIARGLLACHSSTFDCGSRIRGHMTTHITARLAWHDDGWNGAICRKPERNTYCVGCKSYPGDVIARERDLALEQRLAGRAASKLEGYVPPCSYSYNAFGLDEAPAAANPPDFFFGGATRHKWSLPPATVSTWPYEAMYSDEVRQSGYLDNDIRKDLVNKFYKPIEDDCPNNLIFYYVNYSNPLSEDNAPRYVMIGVSRITQVSEERRYENVNENVGKRYAGGMIWARDISSAYPEEGVRLPYHRYRDDLETLESFAVIPERAALCKYGSKHLSDDDAIGLLEQFLAKVRLLKASGDISEDWNIREAWLLKSIAGLWKHRGLYPGLLTTLTVIGAVQLIDTAKALCIKQGHAAAHAAIFGALETGDFRGLATVLTPAESKKISRSWLLLEDGARLLLRDILPRLELSAEAMAAIASKQWTEGGVEVRPEEIIKNPYLLCELYCGEDASDRIPWGTIDRGVLPSPDVGAPLAGIDYNDAGRFRALCVEHLRQEPKHNFRLARDLIVEIAQRMERLPAWKQATFSERYFDVDANILSGALTLQSTDEGQIVYLKSVFEDERYVEEVLQRLVTRPSIELRRPLIMADWNSWVHKSGSMLAQQGGADYRDATREQAGICERLFLRPLSVVTGAAGTGKTTVIQALIHAVRRSEGEGANILVLAPTGKAADRAREVLEDAKLQRVETVTVHSFLARHGWLNDNLTFKRRGGKLAEVGTLVLDEASMLDLELAAALMRAVNWQTVRRLILVGDANQLPPIGRGRVFADVIRWLSTNYPESFGRLTINLRQLLTRARGEGSAIVELSRLFILQDIEITTDGKDDWDQPTSLAEEKLIERIHAGGLVDRDLDVVYWDDPQRLADTLIGAIETKMRGGGSDDKGRPDQLWRTSLERDPTAFQILTPHRGEMHGVEALNEACQTHIADFVISRVGAIDGITLNDKVIQICNRPKSNPIWAYDNNTREKCRVEIFNGEIGIVRNFGFDNRLWETIRTGYGPRLKRFAVQFTRKPGITVGYGKDVPHGGRYLRNERVEDNLELAYAVSIHKAQGSEFAHTFVIIPASHNRPVSAELIYTALTRASRHCTLLIERDITSLLNARRRENAQTPQINSSMFGYLHLAKQQLLERRSWYESGKIHEALTGDMLRSKSEVIIANLLHERGIPFRYEQPLFAGDGTIKLPDFTVTIAGRTFFWEHLGMLDQTNYAEDWAAKEAWYQRWFPGQLVTTKESGRLSRDAEGLVTKLSSAA</sequence>
<keyword evidence="5" id="KW-0269">Exonuclease</keyword>
<evidence type="ECO:0000256" key="1">
    <source>
        <dbReference type="ARBA" id="ARBA00022741"/>
    </source>
</evidence>
<dbReference type="InterPro" id="IPR003593">
    <property type="entry name" value="AAA+_ATPase"/>
</dbReference>
<reference evidence="5 6" key="1">
    <citation type="submission" date="2018-09" db="EMBL/GenBank/DDBJ databases">
        <authorList>
            <person name="Zhu H."/>
        </authorList>
    </citation>
    <scope>NUCLEOTIDE SEQUENCE [LARGE SCALE GENOMIC DNA]</scope>
    <source>
        <strain evidence="5 6">K1W22B-8</strain>
    </source>
</reference>
<evidence type="ECO:0000313" key="5">
    <source>
        <dbReference type="EMBL" id="RJF88712.1"/>
    </source>
</evidence>
<feature type="region of interest" description="Disordered" evidence="3">
    <location>
        <begin position="1"/>
        <end position="21"/>
    </location>
</feature>
<gene>
    <name evidence="5" type="ORF">D3874_18370</name>
</gene>
<dbReference type="InterPro" id="IPR050534">
    <property type="entry name" value="Coronavir_polyprotein_1ab"/>
</dbReference>
<evidence type="ECO:0000256" key="3">
    <source>
        <dbReference type="SAM" id="MobiDB-lite"/>
    </source>
</evidence>
<dbReference type="GO" id="GO:0003678">
    <property type="term" value="F:DNA helicase activity"/>
    <property type="evidence" value="ECO:0007669"/>
    <property type="project" value="UniProtKB-ARBA"/>
</dbReference>
<keyword evidence="5" id="KW-0378">Hydrolase</keyword>
<organism evidence="5 6">
    <name type="scientific">Oleomonas cavernae</name>
    <dbReference type="NCBI Taxonomy" id="2320859"/>
    <lineage>
        <taxon>Bacteria</taxon>
        <taxon>Pseudomonadati</taxon>
        <taxon>Pseudomonadota</taxon>
        <taxon>Alphaproteobacteria</taxon>
        <taxon>Acetobacterales</taxon>
        <taxon>Acetobacteraceae</taxon>
        <taxon>Oleomonas</taxon>
    </lineage>
</organism>
<evidence type="ECO:0000256" key="2">
    <source>
        <dbReference type="ARBA" id="ARBA00022840"/>
    </source>
</evidence>
<keyword evidence="6" id="KW-1185">Reference proteome</keyword>
<dbReference type="Pfam" id="PF13538">
    <property type="entry name" value="UvrD_C_2"/>
    <property type="match status" value="1"/>
</dbReference>
<dbReference type="Pfam" id="PF13245">
    <property type="entry name" value="AAA_19"/>
    <property type="match status" value="1"/>
</dbReference>
<feature type="domain" description="AAA+ ATPase" evidence="4">
    <location>
        <begin position="644"/>
        <end position="998"/>
    </location>
</feature>
<name>A0A418WFE8_9PROT</name>
<evidence type="ECO:0000259" key="4">
    <source>
        <dbReference type="SMART" id="SM00382"/>
    </source>
</evidence>
<dbReference type="Proteomes" id="UP000284605">
    <property type="component" value="Unassembled WGS sequence"/>
</dbReference>
<keyword evidence="2" id="KW-0067">ATP-binding</keyword>
<dbReference type="CDD" id="cd18809">
    <property type="entry name" value="SF1_C_RecD"/>
    <property type="match status" value="1"/>
</dbReference>
<keyword evidence="1" id="KW-0547">Nucleotide-binding</keyword>
<dbReference type="GO" id="GO:0004527">
    <property type="term" value="F:exonuclease activity"/>
    <property type="evidence" value="ECO:0007669"/>
    <property type="project" value="UniProtKB-KW"/>
</dbReference>
<accession>A0A418WFE8</accession>
<comment type="caution">
    <text evidence="5">The sequence shown here is derived from an EMBL/GenBank/DDBJ whole genome shotgun (WGS) entry which is preliminary data.</text>
</comment>
<dbReference type="AlphaFoldDB" id="A0A418WFE8"/>